<dbReference type="InterPro" id="IPR023997">
    <property type="entry name" value="TonB-dep_OMP_SusC/RagA_CS"/>
</dbReference>
<keyword evidence="3 7" id="KW-1134">Transmembrane beta strand</keyword>
<dbReference type="Pfam" id="PF13715">
    <property type="entry name" value="CarbopepD_reg_2"/>
    <property type="match status" value="1"/>
</dbReference>
<dbReference type="OrthoDB" id="9768177at2"/>
<evidence type="ECO:0000313" key="11">
    <source>
        <dbReference type="Proteomes" id="UP000290545"/>
    </source>
</evidence>
<name>A0A4Q1D0C6_9BACT</name>
<feature type="domain" description="Secretin/TonB short N-terminal" evidence="8">
    <location>
        <begin position="88"/>
        <end position="137"/>
    </location>
</feature>
<comment type="similarity">
    <text evidence="7">Belongs to the TonB-dependent receptor family.</text>
</comment>
<dbReference type="InterPro" id="IPR008969">
    <property type="entry name" value="CarboxyPept-like_regulatory"/>
</dbReference>
<proteinExistence type="inferred from homology"/>
<evidence type="ECO:0000259" key="9">
    <source>
        <dbReference type="Pfam" id="PF07715"/>
    </source>
</evidence>
<dbReference type="Proteomes" id="UP000290545">
    <property type="component" value="Unassembled WGS sequence"/>
</dbReference>
<dbReference type="AlphaFoldDB" id="A0A4Q1D0C6"/>
<dbReference type="NCBIfam" id="TIGR04056">
    <property type="entry name" value="OMP_RagA_SusC"/>
    <property type="match status" value="1"/>
</dbReference>
<dbReference type="Gene3D" id="2.60.40.1120">
    <property type="entry name" value="Carboxypeptidase-like, regulatory domain"/>
    <property type="match status" value="1"/>
</dbReference>
<dbReference type="SUPFAM" id="SSF49464">
    <property type="entry name" value="Carboxypeptidase regulatory domain-like"/>
    <property type="match status" value="1"/>
</dbReference>
<evidence type="ECO:0000259" key="8">
    <source>
        <dbReference type="Pfam" id="PF07660"/>
    </source>
</evidence>
<dbReference type="InterPro" id="IPR036942">
    <property type="entry name" value="Beta-barrel_TonB_sf"/>
</dbReference>
<dbReference type="InterPro" id="IPR011662">
    <property type="entry name" value="Secretin/TonB_short_N"/>
</dbReference>
<dbReference type="PROSITE" id="PS52016">
    <property type="entry name" value="TONB_DEPENDENT_REC_3"/>
    <property type="match status" value="1"/>
</dbReference>
<keyword evidence="5 7" id="KW-0472">Membrane</keyword>
<reference evidence="10 11" key="1">
    <citation type="submission" date="2019-01" db="EMBL/GenBank/DDBJ databases">
        <title>Filimonas sp. strain TTM-71.</title>
        <authorList>
            <person name="Chen W.-M."/>
        </authorList>
    </citation>
    <scope>NUCLEOTIDE SEQUENCE [LARGE SCALE GENOMIC DNA]</scope>
    <source>
        <strain evidence="10 11">TTM-71</strain>
    </source>
</reference>
<dbReference type="Pfam" id="PF07660">
    <property type="entry name" value="STN"/>
    <property type="match status" value="1"/>
</dbReference>
<evidence type="ECO:0000256" key="4">
    <source>
        <dbReference type="ARBA" id="ARBA00022692"/>
    </source>
</evidence>
<organism evidence="10 11">
    <name type="scientific">Filimonas effusa</name>
    <dbReference type="NCBI Taxonomy" id="2508721"/>
    <lineage>
        <taxon>Bacteria</taxon>
        <taxon>Pseudomonadati</taxon>
        <taxon>Bacteroidota</taxon>
        <taxon>Chitinophagia</taxon>
        <taxon>Chitinophagales</taxon>
        <taxon>Chitinophagaceae</taxon>
        <taxon>Filimonas</taxon>
    </lineage>
</organism>
<comment type="subcellular location">
    <subcellularLocation>
        <location evidence="1 7">Cell outer membrane</location>
        <topology evidence="1 7">Multi-pass membrane protein</topology>
    </subcellularLocation>
</comment>
<keyword evidence="2 7" id="KW-0813">Transport</keyword>
<evidence type="ECO:0000313" key="10">
    <source>
        <dbReference type="EMBL" id="RXK81193.1"/>
    </source>
</evidence>
<dbReference type="InterPro" id="IPR037066">
    <property type="entry name" value="Plug_dom_sf"/>
</dbReference>
<protein>
    <submittedName>
        <fullName evidence="10">SusC/RagA family TonB-linked outer membrane protein</fullName>
    </submittedName>
</protein>
<dbReference type="EMBL" id="SDHZ01000004">
    <property type="protein sequence ID" value="RXK81193.1"/>
    <property type="molecule type" value="Genomic_DNA"/>
</dbReference>
<dbReference type="NCBIfam" id="TIGR04057">
    <property type="entry name" value="SusC_RagA_signa"/>
    <property type="match status" value="1"/>
</dbReference>
<sequence>MKLAALCKRLFWNGYLSRKNNYSGDSVLRAAQAINPGKILLVMRISVILLFVLAQQVSAKTFSQTVTLTAKRVPLTQVFSTIKQQTGYSFFWDQQLLDKAPLINISVKDASIETALDNCLKGLNLSYEIKGNIVLIKQRVAAVTKETVAALAAPPQAERHKIGGVVTDETGKPLAGAIILLEPFSWKTATNNKGEYSFSDVPNGRYRLEITYVGYSARSRTLIVEGDVLNTNVQMVPEVAEQEEVVLSTGYQKLKKNTVTGSFSVISSKEIKETPSPNIMERLEGKVPGVRFDVRNNTIQVRGVSVFGGRLANPVAPLIVIDGFPYIDQQLTNISATDLTTGANSGSVNPLDVIPPSYSGNSILSSFNPDDIESITFLKDAAAAAIWGASAANGVIVIETKRGRKNTPMTVSLNATYSTSKPASVSSINAMNSAQYIDLEQELFDKGFYPDPYTSYRYPNNTEAIDWMVRAKRGMVTAAQRDSALNALSMLNNAGQMEQYLLQKVKSQQYSLNVSGGSDNMTYNISGGYMRNNPVFKSNHAENYFINSSVNNDFLNKRLSLATIVNYTYSKSNMNVAALQGLGTGTFGLAPYQMLADANGNPIRRAILFKENIADSLERLGHMSWRYNPIDELNYNNTVLEKSAIRVNVNLTGRITNWLSAQVSGQLQRNTERQDNIQDLNSYATRELVNIGSVYSAGRITNNFPKGGVYKMANQDGEDYSLRGQLNGQKSWNEGKHQLTALAGAEIRQTKGLAYKQARYGYDPTLNSSVAVNPTTPYATMYGYTTTIGYMDGNVYKTRVRYLSYYSNASYTYLGKYSISGSARFDDYTMVGVRRDKRAVPLWSAGFRWDVARENFMSGVKWINSLGFRGSWGTGGNISKSALAYPVVTIGSDSYTQRPFATINGFANPTLTWSTTRTVNAGIDAAMFNNRLSLQFDIYEKRSTNIIASFPYNPTYGFSTIEYNTGTMSNHGLEGVISGDAVKTKNFKWTPSFNISYNTNKVTDNRYPITETTSAIGRSLTSGYALDALWVFRWAGLDPTNGQGRIYDSKGAIINSWGFPSLYAKDQVYAGRLTPPVFGAISNDFVYKNWKLSTRIVYNVGHKFLKTDLTSAQYPSSTQMSGKLSSSRVLVNRWRKPGDEAFTNVPGISTSNPNTNSVFFYGNSDIAVRDASHARFQQLTLAYQFPNEMLRKTGFFKSAAAAITASNLGIIWRKNKDGIDPDYIVTETYNNLPPVVNYSLNLQLTF</sequence>
<dbReference type="Pfam" id="PF07715">
    <property type="entry name" value="Plug"/>
    <property type="match status" value="1"/>
</dbReference>
<comment type="caution">
    <text evidence="10">The sequence shown here is derived from an EMBL/GenBank/DDBJ whole genome shotgun (WGS) entry which is preliminary data.</text>
</comment>
<evidence type="ECO:0000256" key="2">
    <source>
        <dbReference type="ARBA" id="ARBA00022448"/>
    </source>
</evidence>
<dbReference type="Gene3D" id="2.40.170.20">
    <property type="entry name" value="TonB-dependent receptor, beta-barrel domain"/>
    <property type="match status" value="1"/>
</dbReference>
<accession>A0A4Q1D0C6</accession>
<evidence type="ECO:0000256" key="5">
    <source>
        <dbReference type="ARBA" id="ARBA00023136"/>
    </source>
</evidence>
<feature type="domain" description="TonB-dependent receptor plug" evidence="9">
    <location>
        <begin position="256"/>
        <end position="395"/>
    </location>
</feature>
<evidence type="ECO:0000256" key="3">
    <source>
        <dbReference type="ARBA" id="ARBA00022452"/>
    </source>
</evidence>
<keyword evidence="11" id="KW-1185">Reference proteome</keyword>
<dbReference type="InterPro" id="IPR012910">
    <property type="entry name" value="Plug_dom"/>
</dbReference>
<evidence type="ECO:0000256" key="1">
    <source>
        <dbReference type="ARBA" id="ARBA00004571"/>
    </source>
</evidence>
<gene>
    <name evidence="10" type="ORF">ESB13_19840</name>
</gene>
<dbReference type="InterPro" id="IPR023996">
    <property type="entry name" value="TonB-dep_OMP_SusC/RagA"/>
</dbReference>
<evidence type="ECO:0000256" key="6">
    <source>
        <dbReference type="ARBA" id="ARBA00023237"/>
    </source>
</evidence>
<evidence type="ECO:0000256" key="7">
    <source>
        <dbReference type="PROSITE-ProRule" id="PRU01360"/>
    </source>
</evidence>
<dbReference type="SUPFAM" id="SSF56935">
    <property type="entry name" value="Porins"/>
    <property type="match status" value="1"/>
</dbReference>
<keyword evidence="6 7" id="KW-0998">Cell outer membrane</keyword>
<dbReference type="GO" id="GO:0009279">
    <property type="term" value="C:cell outer membrane"/>
    <property type="evidence" value="ECO:0007669"/>
    <property type="project" value="UniProtKB-SubCell"/>
</dbReference>
<dbReference type="InterPro" id="IPR039426">
    <property type="entry name" value="TonB-dep_rcpt-like"/>
</dbReference>
<dbReference type="Gene3D" id="2.170.130.10">
    <property type="entry name" value="TonB-dependent receptor, plug domain"/>
    <property type="match status" value="1"/>
</dbReference>
<keyword evidence="4 7" id="KW-0812">Transmembrane</keyword>